<keyword evidence="8" id="KW-1185">Reference proteome</keyword>
<dbReference type="HOGENOM" id="CLU_070764_0_2_6"/>
<gene>
    <name evidence="7" type="primary">nfnB</name>
    <name evidence="7" type="ORF">HMPREF0198_2177</name>
</gene>
<dbReference type="PANTHER" id="PTHR43425">
    <property type="entry name" value="OXYGEN-INSENSITIVE NADPH NITROREDUCTASE"/>
    <property type="match status" value="1"/>
</dbReference>
<dbReference type="CDD" id="cd02146">
    <property type="entry name" value="NfsA-like"/>
    <property type="match status" value="1"/>
</dbReference>
<dbReference type="InterPro" id="IPR029479">
    <property type="entry name" value="Nitroreductase"/>
</dbReference>
<dbReference type="SUPFAM" id="SSF55469">
    <property type="entry name" value="FMN-dependent nitroreductase-like"/>
    <property type="match status" value="1"/>
</dbReference>
<evidence type="ECO:0000313" key="8">
    <source>
        <dbReference type="Proteomes" id="UP000004870"/>
    </source>
</evidence>
<dbReference type="AlphaFoldDB" id="C8NCE9"/>
<keyword evidence="5" id="KW-0521">NADP</keyword>
<dbReference type="InterPro" id="IPR000415">
    <property type="entry name" value="Nitroreductase-like"/>
</dbReference>
<proteinExistence type="inferred from homology"/>
<dbReference type="Pfam" id="PF00881">
    <property type="entry name" value="Nitroreductase"/>
    <property type="match status" value="1"/>
</dbReference>
<comment type="caution">
    <text evidence="7">The sequence shown here is derived from an EMBL/GenBank/DDBJ whole genome shotgun (WGS) entry which is preliminary data.</text>
</comment>
<organism evidence="7 8">
    <name type="scientific">Cardiobacterium hominis (strain ATCC 15826 / DSM 8339 / NCTC 10426 / 6573)</name>
    <dbReference type="NCBI Taxonomy" id="638300"/>
    <lineage>
        <taxon>Bacteria</taxon>
        <taxon>Pseudomonadati</taxon>
        <taxon>Pseudomonadota</taxon>
        <taxon>Gammaproteobacteria</taxon>
        <taxon>Cardiobacteriales</taxon>
        <taxon>Cardiobacteriaceae</taxon>
        <taxon>Cardiobacterium</taxon>
    </lineage>
</organism>
<dbReference type="NCBIfam" id="NF008033">
    <property type="entry name" value="PRK10765.1"/>
    <property type="match status" value="1"/>
</dbReference>
<feature type="domain" description="Nitroreductase" evidence="6">
    <location>
        <begin position="29"/>
        <end position="178"/>
    </location>
</feature>
<dbReference type="Proteomes" id="UP000004870">
    <property type="component" value="Unassembled WGS sequence"/>
</dbReference>
<dbReference type="PIRSF" id="PIRSF005426">
    <property type="entry name" value="Frp"/>
    <property type="match status" value="1"/>
</dbReference>
<name>C8NCE9_CARH6</name>
<dbReference type="PANTHER" id="PTHR43425:SF2">
    <property type="entry name" value="OXYGEN-INSENSITIVE NADPH NITROREDUCTASE"/>
    <property type="match status" value="1"/>
</dbReference>
<dbReference type="EC" id="1.-.-.-" evidence="7"/>
<comment type="similarity">
    <text evidence="1 5">Belongs to the flavin oxidoreductase frp family.</text>
</comment>
<keyword evidence="3 5" id="KW-0288">FMN</keyword>
<sequence>MAVLLRVYCRFFFYGGFMNSNPAVATALAHRSIRKFTQQPIAPEILESLMDAGRMASTSNNLQCVSIIRITDATIRAGIRRAASDMAYVTDCAEFLLFCMDFYKAKTILPEAQVDWAEVSIIGALDTGIMAQNVLLAAESLGLGGVFIGALRNDIEAVAALVGLPEYCVPLVGLCLGYPDQEPPLKPRLPRELMFFENRYAAPNPDVVAQYDAQLRDYYLARSGKDLDWSYSIRKALNEPVRPHMLPFLQKQGLLKQ</sequence>
<dbReference type="STRING" id="2718.CHUV0807_1017"/>
<dbReference type="EMBL" id="ACKY01000114">
    <property type="protein sequence ID" value="EEV87783.1"/>
    <property type="molecule type" value="Genomic_DNA"/>
</dbReference>
<evidence type="ECO:0000256" key="3">
    <source>
        <dbReference type="ARBA" id="ARBA00022643"/>
    </source>
</evidence>
<dbReference type="Gene3D" id="3.40.109.10">
    <property type="entry name" value="NADH Oxidase"/>
    <property type="match status" value="1"/>
</dbReference>
<keyword evidence="4 5" id="KW-0560">Oxidoreductase</keyword>
<keyword evidence="2 5" id="KW-0285">Flavoprotein</keyword>
<evidence type="ECO:0000256" key="2">
    <source>
        <dbReference type="ARBA" id="ARBA00022630"/>
    </source>
</evidence>
<dbReference type="InterPro" id="IPR016446">
    <property type="entry name" value="Flavin_OxRdtase_Frp"/>
</dbReference>
<accession>C8NCE9</accession>
<evidence type="ECO:0000259" key="6">
    <source>
        <dbReference type="Pfam" id="PF00881"/>
    </source>
</evidence>
<dbReference type="GO" id="GO:0016491">
    <property type="term" value="F:oxidoreductase activity"/>
    <property type="evidence" value="ECO:0007669"/>
    <property type="project" value="UniProtKB-UniRule"/>
</dbReference>
<evidence type="ECO:0000256" key="4">
    <source>
        <dbReference type="ARBA" id="ARBA00023002"/>
    </source>
</evidence>
<reference evidence="7 8" key="1">
    <citation type="submission" date="2009-08" db="EMBL/GenBank/DDBJ databases">
        <authorList>
            <person name="Qin X."/>
            <person name="Bachman B."/>
            <person name="Battles P."/>
            <person name="Bell A."/>
            <person name="Bess C."/>
            <person name="Bickham C."/>
            <person name="Chaboub L."/>
            <person name="Chen D."/>
            <person name="Coyle M."/>
            <person name="Deiros D.R."/>
            <person name="Dinh H."/>
            <person name="Forbes L."/>
            <person name="Fowler G."/>
            <person name="Francisco L."/>
            <person name="Fu Q."/>
            <person name="Gubbala S."/>
            <person name="Hale W."/>
            <person name="Han Y."/>
            <person name="Hemphill L."/>
            <person name="Highlander S.K."/>
            <person name="Hirani K."/>
            <person name="Hogues M."/>
            <person name="Jackson L."/>
            <person name="Jakkamsetti A."/>
            <person name="Javaid M."/>
            <person name="Jiang H."/>
            <person name="Korchina V."/>
            <person name="Kovar C."/>
            <person name="Lara F."/>
            <person name="Lee S."/>
            <person name="Mata R."/>
            <person name="Mathew T."/>
            <person name="Moen C."/>
            <person name="Morales K."/>
            <person name="Munidasa M."/>
            <person name="Nazareth L."/>
            <person name="Ngo R."/>
            <person name="Nguyen L."/>
            <person name="Okwuonu G."/>
            <person name="Ongeri F."/>
            <person name="Patil S."/>
            <person name="Petrosino J."/>
            <person name="Pham C."/>
            <person name="Pham P."/>
            <person name="Pu L.-L."/>
            <person name="Puazo M."/>
            <person name="Raj R."/>
            <person name="Reid J."/>
            <person name="Rouhana J."/>
            <person name="Saada N."/>
            <person name="Shang Y."/>
            <person name="Simmons D."/>
            <person name="Thornton R."/>
            <person name="Warren J."/>
            <person name="Weissenberger G."/>
            <person name="Zhang J."/>
            <person name="Zhang L."/>
            <person name="Zhou C."/>
            <person name="Zhu D."/>
            <person name="Muzny D."/>
            <person name="Worley K."/>
            <person name="Gibbs R."/>
        </authorList>
    </citation>
    <scope>NUCLEOTIDE SEQUENCE [LARGE SCALE GENOMIC DNA]</scope>
    <source>
        <strain evidence="8">ATCC 15826 / DSM 8339 / NCTC 10426 / 6573</strain>
    </source>
</reference>
<protein>
    <submittedName>
        <fullName evidence="7">Nitroreductase family protein</fullName>
        <ecNumber evidence="7">1.-.-.-</ecNumber>
    </submittedName>
</protein>
<evidence type="ECO:0000313" key="7">
    <source>
        <dbReference type="EMBL" id="EEV87783.1"/>
    </source>
</evidence>
<evidence type="ECO:0000256" key="1">
    <source>
        <dbReference type="ARBA" id="ARBA00008366"/>
    </source>
</evidence>
<evidence type="ECO:0000256" key="5">
    <source>
        <dbReference type="PIRNR" id="PIRNR005426"/>
    </source>
</evidence>